<accession>A0ACD3Z5L1</accession>
<organism evidence="1 2">
    <name type="scientific">Fusarium solani subsp. cucurbitae</name>
    <name type="common">Neocosmosporum cucurbitae</name>
    <dbReference type="NCBI Taxonomy" id="2747967"/>
    <lineage>
        <taxon>Eukaryota</taxon>
        <taxon>Fungi</taxon>
        <taxon>Dikarya</taxon>
        <taxon>Ascomycota</taxon>
        <taxon>Pezizomycotina</taxon>
        <taxon>Sordariomycetes</taxon>
        <taxon>Hypocreomycetidae</taxon>
        <taxon>Hypocreales</taxon>
        <taxon>Nectriaceae</taxon>
        <taxon>Fusarium</taxon>
        <taxon>Fusarium solani species complex</taxon>
    </lineage>
</organism>
<name>A0ACD3Z5L1_FUSSC</name>
<protein>
    <submittedName>
        <fullName evidence="1">Uncharacterized protein</fullName>
    </submittedName>
</protein>
<dbReference type="Proteomes" id="UP000830768">
    <property type="component" value="Chromosome 6"/>
</dbReference>
<evidence type="ECO:0000313" key="1">
    <source>
        <dbReference type="EMBL" id="UPK96548.1"/>
    </source>
</evidence>
<keyword evidence="2" id="KW-1185">Reference proteome</keyword>
<gene>
    <name evidence="1" type="ORF">LCI18_007483</name>
</gene>
<evidence type="ECO:0000313" key="2">
    <source>
        <dbReference type="Proteomes" id="UP000830768"/>
    </source>
</evidence>
<dbReference type="EMBL" id="CP090035">
    <property type="protein sequence ID" value="UPK96548.1"/>
    <property type="molecule type" value="Genomic_DNA"/>
</dbReference>
<sequence length="464" mass="52589">MLVVAMLPQSIETSLVWGVLSIILRLGLQTEERSRKMIDTLNSVRKALNKINRYAGSRIGNDDEVREVLMEIHIKLLEFWMRVVKELRKNPLAKSMGWKHIDSSLDNIVLEIQESYESIRELVDASALVTKELALHSISVRPVLQLPVFVLPIPENPDFFGREDTIRRIHEHLDPAKRQLGLPCFTIYGMGSIGKTQVAASYAYRYCRNAEDKERSYDAILWVASETRAAMHQSFSTIALALKLPGIDERSDPASVLAAVHIWLKRTGNRWLLIFDNVEQWDDIMLEFWPQSGARGAVIVTSHNFNLAYRPASAGEQLQTFTADESSAFAKSILKDWDLDSGEEQKALGLLLSRLDGLPLAIHQISSLINAEGSCVTEFLEAYKEHVDEYHKERGADHKAFYAHTLETVWLFAISKFSHDPEARLLLGMICLLSPDSIPEKLFHARENLVLLGDDAQFCLDHMK</sequence>
<reference evidence="1" key="1">
    <citation type="submission" date="2021-11" db="EMBL/GenBank/DDBJ databases">
        <title>Fusarium solani-melongenae Genome sequencing and assembly.</title>
        <authorList>
            <person name="Xie S."/>
            <person name="Huang L."/>
            <person name="Zhang X."/>
        </authorList>
    </citation>
    <scope>NUCLEOTIDE SEQUENCE</scope>
    <source>
        <strain evidence="1">CRI 24-3</strain>
    </source>
</reference>
<proteinExistence type="predicted"/>